<sequence>MIQEFGGSIPRIHEKAFIHPEATIIGNVEIGPNSSVWPGAVIRGDFAKIKIGKNTCIQDQVIVHPADIYRDEEIEYVPVEIGDNTIVGHRAIIHGANVHDECIIGAGSIVFNEAEVNKNSIVGMGAVVLENEKIPSGKVVVGIPARPLRELEEKDIKQIRKRAKNYAELGKKYEKELNES</sequence>
<gene>
    <name evidence="2" type="ORF">AKJ50_00195</name>
</gene>
<evidence type="ECO:0000256" key="1">
    <source>
        <dbReference type="SAM" id="Coils"/>
    </source>
</evidence>
<dbReference type="Pfam" id="PF14602">
    <property type="entry name" value="Hexapep_2"/>
    <property type="match status" value="1"/>
</dbReference>
<accession>A0A133VGX8</accession>
<dbReference type="EMBL" id="LHYD01000002">
    <property type="protein sequence ID" value="KXB05690.1"/>
    <property type="molecule type" value="Genomic_DNA"/>
</dbReference>
<dbReference type="InterPro" id="IPR001451">
    <property type="entry name" value="Hexapep"/>
</dbReference>
<name>A0A133VGX8_9EURY</name>
<dbReference type="Gene3D" id="2.160.10.10">
    <property type="entry name" value="Hexapeptide repeat proteins"/>
    <property type="match status" value="1"/>
</dbReference>
<evidence type="ECO:0008006" key="4">
    <source>
        <dbReference type="Google" id="ProtNLM"/>
    </source>
</evidence>
<comment type="caution">
    <text evidence="2">The sequence shown here is derived from an EMBL/GenBank/DDBJ whole genome shotgun (WGS) entry which is preliminary data.</text>
</comment>
<dbReference type="Proteomes" id="UP000070311">
    <property type="component" value="Unassembled WGS sequence"/>
</dbReference>
<dbReference type="SUPFAM" id="SSF51161">
    <property type="entry name" value="Trimeric LpxA-like enzymes"/>
    <property type="match status" value="1"/>
</dbReference>
<dbReference type="AlphaFoldDB" id="A0A133VGX8"/>
<keyword evidence="3" id="KW-1185">Reference proteome</keyword>
<dbReference type="PANTHER" id="PTHR13061">
    <property type="entry name" value="DYNACTIN SUBUNIT P25"/>
    <property type="match status" value="1"/>
</dbReference>
<evidence type="ECO:0000313" key="2">
    <source>
        <dbReference type="EMBL" id="KXB05690.1"/>
    </source>
</evidence>
<protein>
    <recommendedName>
        <fullName evidence="4">Acetyltransferase</fullName>
    </recommendedName>
</protein>
<proteinExistence type="predicted"/>
<dbReference type="PANTHER" id="PTHR13061:SF29">
    <property type="entry name" value="GAMMA CARBONIC ANHYDRASE-LIKE 1, MITOCHONDRIAL-RELATED"/>
    <property type="match status" value="1"/>
</dbReference>
<dbReference type="Pfam" id="PF00132">
    <property type="entry name" value="Hexapep"/>
    <property type="match status" value="1"/>
</dbReference>
<dbReference type="InterPro" id="IPR047324">
    <property type="entry name" value="LbH_gamma_CA-like"/>
</dbReference>
<organism evidence="2 3">
    <name type="scientific">candidate division MSBL1 archaeon SCGC-AAA382A13</name>
    <dbReference type="NCBI Taxonomy" id="1698279"/>
    <lineage>
        <taxon>Archaea</taxon>
        <taxon>Methanobacteriati</taxon>
        <taxon>Methanobacteriota</taxon>
        <taxon>candidate division MSBL1</taxon>
    </lineage>
</organism>
<reference evidence="2 3" key="1">
    <citation type="journal article" date="2016" name="Sci. Rep.">
        <title>Metabolic traits of an uncultured archaeal lineage -MSBL1- from brine pools of the Red Sea.</title>
        <authorList>
            <person name="Mwirichia R."/>
            <person name="Alam I."/>
            <person name="Rashid M."/>
            <person name="Vinu M."/>
            <person name="Ba-Alawi W."/>
            <person name="Anthony Kamau A."/>
            <person name="Kamanda Ngugi D."/>
            <person name="Goker M."/>
            <person name="Klenk H.P."/>
            <person name="Bajic V."/>
            <person name="Stingl U."/>
        </authorList>
    </citation>
    <scope>NUCLEOTIDE SEQUENCE [LARGE SCALE GENOMIC DNA]</scope>
    <source>
        <strain evidence="2">SCGC-AAA382A13</strain>
    </source>
</reference>
<dbReference type="InterPro" id="IPR011004">
    <property type="entry name" value="Trimer_LpxA-like_sf"/>
</dbReference>
<keyword evidence="1" id="KW-0175">Coiled coil</keyword>
<dbReference type="CDD" id="cd04645">
    <property type="entry name" value="LbH_gamma_CA_like"/>
    <property type="match status" value="1"/>
</dbReference>
<evidence type="ECO:0000313" key="3">
    <source>
        <dbReference type="Proteomes" id="UP000070311"/>
    </source>
</evidence>
<feature type="coiled-coil region" evidence="1">
    <location>
        <begin position="149"/>
        <end position="176"/>
    </location>
</feature>
<dbReference type="InterPro" id="IPR050484">
    <property type="entry name" value="Transf_Hexapept/Carb_Anhydrase"/>
</dbReference>